<keyword evidence="2" id="KW-1185">Reference proteome</keyword>
<proteinExistence type="predicted"/>
<evidence type="ECO:0000313" key="1">
    <source>
        <dbReference type="EMBL" id="MCE5172272.1"/>
    </source>
</evidence>
<protein>
    <submittedName>
        <fullName evidence="1">Uncharacterized protein</fullName>
    </submittedName>
</protein>
<accession>A0ABS8YM09</accession>
<reference evidence="1 2" key="1">
    <citation type="submission" date="2021-11" db="EMBL/GenBank/DDBJ databases">
        <title>Draft genome sequence of Paenibacillus profundus YoMME, a new Gram-positive bacteria with exoelectrogenic properties.</title>
        <authorList>
            <person name="Hubenova Y."/>
            <person name="Hubenova E."/>
            <person name="Manasiev Y."/>
            <person name="Peykov S."/>
            <person name="Mitov M."/>
        </authorList>
    </citation>
    <scope>NUCLEOTIDE SEQUENCE [LARGE SCALE GENOMIC DNA]</scope>
    <source>
        <strain evidence="1 2">YoMME</strain>
    </source>
</reference>
<comment type="caution">
    <text evidence="1">The sequence shown here is derived from an EMBL/GenBank/DDBJ whole genome shotgun (WGS) entry which is preliminary data.</text>
</comment>
<evidence type="ECO:0000313" key="2">
    <source>
        <dbReference type="Proteomes" id="UP001199916"/>
    </source>
</evidence>
<dbReference type="EMBL" id="JAJNBZ010000026">
    <property type="protein sequence ID" value="MCE5172272.1"/>
    <property type="molecule type" value="Genomic_DNA"/>
</dbReference>
<sequence>MRQNEMWQPVVTELYNSLYSEQMVCSISSELFHIPETTDLQGNAEMHASLVPASYHRVTATGSAQRLLNGESAPSIVETLVACIQNAEQLDRNVHSGLFVMRDAAPASFKPVIENIILWQDYAEAHLQNAKQSTIQITGMPFRLGHWIHYQGV</sequence>
<organism evidence="1 2">
    <name type="scientific">Paenibacillus profundus</name>
    <dbReference type="NCBI Taxonomy" id="1173085"/>
    <lineage>
        <taxon>Bacteria</taxon>
        <taxon>Bacillati</taxon>
        <taxon>Bacillota</taxon>
        <taxon>Bacilli</taxon>
        <taxon>Bacillales</taxon>
        <taxon>Paenibacillaceae</taxon>
        <taxon>Paenibacillus</taxon>
    </lineage>
</organism>
<gene>
    <name evidence="1" type="ORF">LQV63_23620</name>
</gene>
<dbReference type="Proteomes" id="UP001199916">
    <property type="component" value="Unassembled WGS sequence"/>
</dbReference>
<name>A0ABS8YM09_9BACL</name>